<dbReference type="PANTHER" id="PTHR43479:SF11">
    <property type="entry name" value="ACREF_ENVCD OPERON REPRESSOR-RELATED"/>
    <property type="match status" value="1"/>
</dbReference>
<comment type="caution">
    <text evidence="4">The sequence shown here is derived from an EMBL/GenBank/DDBJ whole genome shotgun (WGS) entry which is preliminary data.</text>
</comment>
<dbReference type="GO" id="GO:0003677">
    <property type="term" value="F:DNA binding"/>
    <property type="evidence" value="ECO:0007669"/>
    <property type="project" value="UniProtKB-UniRule"/>
</dbReference>
<dbReference type="InterPro" id="IPR001647">
    <property type="entry name" value="HTH_TetR"/>
</dbReference>
<name>A0A434AU52_9BACT</name>
<dbReference type="SUPFAM" id="SSF46689">
    <property type="entry name" value="Homeodomain-like"/>
    <property type="match status" value="1"/>
</dbReference>
<evidence type="ECO:0000313" key="5">
    <source>
        <dbReference type="Proteomes" id="UP000282985"/>
    </source>
</evidence>
<evidence type="ECO:0000259" key="3">
    <source>
        <dbReference type="PROSITE" id="PS50977"/>
    </source>
</evidence>
<feature type="DNA-binding region" description="H-T-H motif" evidence="2">
    <location>
        <begin position="30"/>
        <end position="49"/>
    </location>
</feature>
<proteinExistence type="predicted"/>
<keyword evidence="5" id="KW-1185">Reference proteome</keyword>
<feature type="domain" description="HTH tetR-type" evidence="3">
    <location>
        <begin position="7"/>
        <end position="67"/>
    </location>
</feature>
<evidence type="ECO:0000256" key="1">
    <source>
        <dbReference type="ARBA" id="ARBA00023125"/>
    </source>
</evidence>
<dbReference type="InterPro" id="IPR009057">
    <property type="entry name" value="Homeodomain-like_sf"/>
</dbReference>
<dbReference type="RefSeq" id="WP_127343988.1">
    <property type="nucleotide sequence ID" value="NZ_RJJX01000013.1"/>
</dbReference>
<evidence type="ECO:0000313" key="4">
    <source>
        <dbReference type="EMBL" id="RUT77958.1"/>
    </source>
</evidence>
<accession>A0A434AU52</accession>
<dbReference type="InterPro" id="IPR050624">
    <property type="entry name" value="HTH-type_Tx_Regulator"/>
</dbReference>
<dbReference type="EMBL" id="RJJX01000013">
    <property type="protein sequence ID" value="RUT77958.1"/>
    <property type="molecule type" value="Genomic_DNA"/>
</dbReference>
<dbReference type="InterPro" id="IPR036271">
    <property type="entry name" value="Tet_transcr_reg_TetR-rel_C_sf"/>
</dbReference>
<dbReference type="Gene3D" id="1.10.357.10">
    <property type="entry name" value="Tetracycline Repressor, domain 2"/>
    <property type="match status" value="1"/>
</dbReference>
<organism evidence="4 5">
    <name type="scientific">Ancylomarina longa</name>
    <dbReference type="NCBI Taxonomy" id="2487017"/>
    <lineage>
        <taxon>Bacteria</taxon>
        <taxon>Pseudomonadati</taxon>
        <taxon>Bacteroidota</taxon>
        <taxon>Bacteroidia</taxon>
        <taxon>Marinilabiliales</taxon>
        <taxon>Marinifilaceae</taxon>
        <taxon>Ancylomarina</taxon>
    </lineage>
</organism>
<dbReference type="PANTHER" id="PTHR43479">
    <property type="entry name" value="ACREF/ENVCD OPERON REPRESSOR-RELATED"/>
    <property type="match status" value="1"/>
</dbReference>
<dbReference type="AlphaFoldDB" id="A0A434AU52"/>
<dbReference type="Proteomes" id="UP000282985">
    <property type="component" value="Unassembled WGS sequence"/>
</dbReference>
<sequence>MSKINKTEIQDRIKKIALDMILKYGLRGLNMIDLASECGLAKGTLYKIISSKEDLIYQIASNIYDANTTSLLEPFTLFEDPLEATNKFLERYLNYGVESQRSLTIQIYKEYPSIERKLEEDFKDKSEKINSVFLKWQEKGLLRQDIDVVDCVEAMTALNDFYIKSDYSTEEIIKRLRSGFRCILIGMGISI</sequence>
<evidence type="ECO:0000256" key="2">
    <source>
        <dbReference type="PROSITE-ProRule" id="PRU00335"/>
    </source>
</evidence>
<dbReference type="OrthoDB" id="9812484at2"/>
<dbReference type="Pfam" id="PF00440">
    <property type="entry name" value="TetR_N"/>
    <property type="match status" value="1"/>
</dbReference>
<dbReference type="SUPFAM" id="SSF48498">
    <property type="entry name" value="Tetracyclin repressor-like, C-terminal domain"/>
    <property type="match status" value="1"/>
</dbReference>
<reference evidence="4 5" key="1">
    <citation type="submission" date="2018-11" db="EMBL/GenBank/DDBJ databases">
        <title>Parancylomarina longa gen. nov., sp. nov., isolated from sediments of southern Okinawa.</title>
        <authorList>
            <person name="Fu T."/>
        </authorList>
    </citation>
    <scope>NUCLEOTIDE SEQUENCE [LARGE SCALE GENOMIC DNA]</scope>
    <source>
        <strain evidence="4 5">T3-2 S1-C</strain>
    </source>
</reference>
<gene>
    <name evidence="4" type="ORF">DLK05_10795</name>
</gene>
<protein>
    <submittedName>
        <fullName evidence="4">TetR/AcrR family transcriptional regulator</fullName>
    </submittedName>
</protein>
<dbReference type="PROSITE" id="PS50977">
    <property type="entry name" value="HTH_TETR_2"/>
    <property type="match status" value="1"/>
</dbReference>
<keyword evidence="1 2" id="KW-0238">DNA-binding</keyword>